<dbReference type="InterPro" id="IPR000608">
    <property type="entry name" value="UBC"/>
</dbReference>
<dbReference type="InterPro" id="IPR016135">
    <property type="entry name" value="UBQ-conjugating_enzyme/RWD"/>
</dbReference>
<evidence type="ECO:0000256" key="1">
    <source>
        <dbReference type="ARBA" id="ARBA00022679"/>
    </source>
</evidence>
<reference evidence="5" key="1">
    <citation type="journal article" date="2020" name="Stud. Mycol.">
        <title>101 Dothideomycetes genomes: a test case for predicting lifestyles and emergence of pathogens.</title>
        <authorList>
            <person name="Haridas S."/>
            <person name="Albert R."/>
            <person name="Binder M."/>
            <person name="Bloem J."/>
            <person name="Labutti K."/>
            <person name="Salamov A."/>
            <person name="Andreopoulos B."/>
            <person name="Baker S."/>
            <person name="Barry K."/>
            <person name="Bills G."/>
            <person name="Bluhm B."/>
            <person name="Cannon C."/>
            <person name="Castanera R."/>
            <person name="Culley D."/>
            <person name="Daum C."/>
            <person name="Ezra D."/>
            <person name="Gonzalez J."/>
            <person name="Henrissat B."/>
            <person name="Kuo A."/>
            <person name="Liang C."/>
            <person name="Lipzen A."/>
            <person name="Lutzoni F."/>
            <person name="Magnuson J."/>
            <person name="Mondo S."/>
            <person name="Nolan M."/>
            <person name="Ohm R."/>
            <person name="Pangilinan J."/>
            <person name="Park H.-J."/>
            <person name="Ramirez L."/>
            <person name="Alfaro M."/>
            <person name="Sun H."/>
            <person name="Tritt A."/>
            <person name="Yoshinaga Y."/>
            <person name="Zwiers L.-H."/>
            <person name="Turgeon B."/>
            <person name="Goodwin S."/>
            <person name="Spatafora J."/>
            <person name="Crous P."/>
            <person name="Grigoriev I."/>
        </authorList>
    </citation>
    <scope>NUCLEOTIDE SEQUENCE</scope>
    <source>
        <strain evidence="5">CBS 122368</strain>
    </source>
</reference>
<name>A0A6A6IXT5_9PLEO</name>
<gene>
    <name evidence="5" type="ORF">BU26DRAFT_546672</name>
</gene>
<sequence>MSEDCWVSEDRAEVGLSAEMQSKDVPVNASVQGPQVRLRGGGPDTRTTSTTSSTTFNTYKDFTQYLATRKCPSCNTAFIVAQKDVESLFRSWVNGNSSISPQIKCRKCSKSTCIACFDKAANNSTQVDVQGTKLKWCCSRGRLFMIWVMLCGFDQQYSDSKRREAAKSGAGRRTTQQGTGTGYSRQGGFDYDEHPFFDTGFGRCGMFGRSMQTNIDPGRTKAQGAEKVADDFSRLVLSFLAVLLPSPDSNTNFDVNPPEAVTSMLLESKVLNQAAELLRNDSLDNASKRKSLYDALLGLLRNIGTHKITSRKAMFSERLVRPDAVNLFTLSFQGGFSGTKQEPASPLADLLRNLNIQSNMMMKGAWKNRKEFDNQEGRDMLWLCRKISDLSEYLLGKDQAKTETAGSSVVEVPDDDICPTYHYTKDAQGLRQSPFGRIKRLITEITSLKTGLPPGIFVKHGTSRLDIMKFVIVGPEGTPYENGLFEFDLFCPQRYPHEPPKVWFKGTNGGTIYINPNLHADGMVCLSLLGTFEGEPWQPGLSTLLQVLISIQAMIFCEDPVSNIPNIGINQGFFNNSAFNKNIRGLTVEFGLLAWAKKPPRLWKEVADAHFRRNANKILQTVEKWAREFDARTQRGESLMGRPVNIPTLLPKLREVLRTYGASYAPQNAGTATQQHSGRGQTGYGSGNGSQGFPGGGRSGFTGGGRSGWRY</sequence>
<dbReference type="OrthoDB" id="47801at2759"/>
<dbReference type="Proteomes" id="UP000800094">
    <property type="component" value="Unassembled WGS sequence"/>
</dbReference>
<dbReference type="GO" id="GO:0061631">
    <property type="term" value="F:ubiquitin conjugating enzyme activity"/>
    <property type="evidence" value="ECO:0007669"/>
    <property type="project" value="TreeGrafter"/>
</dbReference>
<dbReference type="Gene3D" id="3.10.110.10">
    <property type="entry name" value="Ubiquitin Conjugating Enzyme"/>
    <property type="match status" value="1"/>
</dbReference>
<keyword evidence="6" id="KW-1185">Reference proteome</keyword>
<dbReference type="GeneID" id="54585182"/>
<feature type="region of interest" description="Disordered" evidence="3">
    <location>
        <begin position="667"/>
        <end position="711"/>
    </location>
</feature>
<protein>
    <recommendedName>
        <fullName evidence="4">UBC core domain-containing protein</fullName>
    </recommendedName>
</protein>
<feature type="compositionally biased region" description="Polar residues" evidence="3">
    <location>
        <begin position="667"/>
        <end position="676"/>
    </location>
</feature>
<feature type="compositionally biased region" description="Low complexity" evidence="3">
    <location>
        <begin position="169"/>
        <end position="187"/>
    </location>
</feature>
<dbReference type="PANTHER" id="PTHR46116:SF15">
    <property type="entry name" value="(E3-INDEPENDENT) E2 UBIQUITIN-CONJUGATING ENZYME"/>
    <property type="match status" value="1"/>
</dbReference>
<keyword evidence="2" id="KW-0833">Ubl conjugation pathway</keyword>
<dbReference type="RefSeq" id="XP_033689444.1">
    <property type="nucleotide sequence ID" value="XM_033831852.1"/>
</dbReference>
<feature type="region of interest" description="Disordered" evidence="3">
    <location>
        <begin position="164"/>
        <end position="187"/>
    </location>
</feature>
<keyword evidence="1" id="KW-0808">Transferase</keyword>
<dbReference type="PANTHER" id="PTHR46116">
    <property type="entry name" value="(E3-INDEPENDENT) E2 UBIQUITIN-CONJUGATING ENZYME"/>
    <property type="match status" value="1"/>
</dbReference>
<organism evidence="5 6">
    <name type="scientific">Trematosphaeria pertusa</name>
    <dbReference type="NCBI Taxonomy" id="390896"/>
    <lineage>
        <taxon>Eukaryota</taxon>
        <taxon>Fungi</taxon>
        <taxon>Dikarya</taxon>
        <taxon>Ascomycota</taxon>
        <taxon>Pezizomycotina</taxon>
        <taxon>Dothideomycetes</taxon>
        <taxon>Pleosporomycetidae</taxon>
        <taxon>Pleosporales</taxon>
        <taxon>Massarineae</taxon>
        <taxon>Trematosphaeriaceae</taxon>
        <taxon>Trematosphaeria</taxon>
    </lineage>
</organism>
<proteinExistence type="predicted"/>
<dbReference type="SUPFAM" id="SSF54495">
    <property type="entry name" value="UBC-like"/>
    <property type="match status" value="1"/>
</dbReference>
<dbReference type="SMART" id="SM00212">
    <property type="entry name" value="UBCc"/>
    <property type="match status" value="1"/>
</dbReference>
<feature type="domain" description="UBC core" evidence="4">
    <location>
        <begin position="436"/>
        <end position="592"/>
    </location>
</feature>
<feature type="compositionally biased region" description="Gly residues" evidence="3">
    <location>
        <begin position="680"/>
        <end position="711"/>
    </location>
</feature>
<evidence type="ECO:0000256" key="2">
    <source>
        <dbReference type="ARBA" id="ARBA00022786"/>
    </source>
</evidence>
<dbReference type="AlphaFoldDB" id="A0A6A6IXT5"/>
<dbReference type="Pfam" id="PF00179">
    <property type="entry name" value="UQ_con"/>
    <property type="match status" value="1"/>
</dbReference>
<accession>A0A6A6IXT5</accession>
<evidence type="ECO:0000256" key="3">
    <source>
        <dbReference type="SAM" id="MobiDB-lite"/>
    </source>
</evidence>
<dbReference type="PROSITE" id="PS50127">
    <property type="entry name" value="UBC_2"/>
    <property type="match status" value="1"/>
</dbReference>
<evidence type="ECO:0000313" key="6">
    <source>
        <dbReference type="Proteomes" id="UP000800094"/>
    </source>
</evidence>
<evidence type="ECO:0000313" key="5">
    <source>
        <dbReference type="EMBL" id="KAF2254440.1"/>
    </source>
</evidence>
<evidence type="ECO:0000259" key="4">
    <source>
        <dbReference type="PROSITE" id="PS50127"/>
    </source>
</evidence>
<dbReference type="EMBL" id="ML987190">
    <property type="protein sequence ID" value="KAF2254440.1"/>
    <property type="molecule type" value="Genomic_DNA"/>
</dbReference>